<dbReference type="Proteomes" id="UP000199137">
    <property type="component" value="Unassembled WGS sequence"/>
</dbReference>
<organism evidence="1 2">
    <name type="scientific">Amycolatopsis rubida</name>
    <dbReference type="NCBI Taxonomy" id="112413"/>
    <lineage>
        <taxon>Bacteria</taxon>
        <taxon>Bacillati</taxon>
        <taxon>Actinomycetota</taxon>
        <taxon>Actinomycetes</taxon>
        <taxon>Pseudonocardiales</taxon>
        <taxon>Pseudonocardiaceae</taxon>
        <taxon>Amycolatopsis</taxon>
    </lineage>
</organism>
<evidence type="ECO:0000313" key="2">
    <source>
        <dbReference type="Proteomes" id="UP000199137"/>
    </source>
</evidence>
<evidence type="ECO:0000313" key="1">
    <source>
        <dbReference type="EMBL" id="SFO60337.1"/>
    </source>
</evidence>
<dbReference type="EMBL" id="FOWC01000002">
    <property type="protein sequence ID" value="SFO60337.1"/>
    <property type="molecule type" value="Genomic_DNA"/>
</dbReference>
<proteinExistence type="predicted"/>
<dbReference type="RefSeq" id="WP_143132406.1">
    <property type="nucleotide sequence ID" value="NZ_FOWC01000002.1"/>
</dbReference>
<sequence>MPERTDMQGLIETLIDAATERILPIANVPGDPYGEVGKQVARDTVADVLRVLDEEIGNANDNGDDWPDFGDLGLLAAQIAPEAEEGTDA</sequence>
<dbReference type="STRING" id="112413.SAMN05421854_102491"/>
<gene>
    <name evidence="1" type="ORF">SAMN05421854_102491</name>
</gene>
<dbReference type="AlphaFoldDB" id="A0A1I5IIE5"/>
<name>A0A1I5IIE5_9PSEU</name>
<accession>A0A1I5IIE5</accession>
<reference evidence="1 2" key="1">
    <citation type="submission" date="2016-10" db="EMBL/GenBank/DDBJ databases">
        <authorList>
            <person name="de Groot N.N."/>
        </authorList>
    </citation>
    <scope>NUCLEOTIDE SEQUENCE [LARGE SCALE GENOMIC DNA]</scope>
    <source>
        <strain evidence="1 2">DSM 44637</strain>
    </source>
</reference>
<protein>
    <submittedName>
        <fullName evidence="1">Uncharacterized protein</fullName>
    </submittedName>
</protein>